<evidence type="ECO:0000313" key="3">
    <source>
        <dbReference type="Proteomes" id="UP000177122"/>
    </source>
</evidence>
<proteinExistence type="predicted"/>
<comment type="caution">
    <text evidence="2">The sequence shown here is derived from an EMBL/GenBank/DDBJ whole genome shotgun (WGS) entry which is preliminary data.</text>
</comment>
<evidence type="ECO:0000256" key="1">
    <source>
        <dbReference type="SAM" id="MobiDB-lite"/>
    </source>
</evidence>
<dbReference type="EMBL" id="MHLI01000017">
    <property type="protein sequence ID" value="OGZ04953.1"/>
    <property type="molecule type" value="Genomic_DNA"/>
</dbReference>
<organism evidence="2 3">
    <name type="scientific">Candidatus Lloydbacteria bacterium RIFCSPHIGHO2_01_FULL_49_22</name>
    <dbReference type="NCBI Taxonomy" id="1798658"/>
    <lineage>
        <taxon>Bacteria</taxon>
        <taxon>Candidatus Lloydiibacteriota</taxon>
    </lineage>
</organism>
<accession>A0A1G2CUA9</accession>
<dbReference type="AlphaFoldDB" id="A0A1G2CUA9"/>
<name>A0A1G2CUA9_9BACT</name>
<dbReference type="Proteomes" id="UP000177122">
    <property type="component" value="Unassembled WGS sequence"/>
</dbReference>
<evidence type="ECO:0000313" key="2">
    <source>
        <dbReference type="EMBL" id="OGZ04953.1"/>
    </source>
</evidence>
<reference evidence="2 3" key="1">
    <citation type="journal article" date="2016" name="Nat. Commun.">
        <title>Thousands of microbial genomes shed light on interconnected biogeochemical processes in an aquifer system.</title>
        <authorList>
            <person name="Anantharaman K."/>
            <person name="Brown C.T."/>
            <person name="Hug L.A."/>
            <person name="Sharon I."/>
            <person name="Castelle C.J."/>
            <person name="Probst A.J."/>
            <person name="Thomas B.C."/>
            <person name="Singh A."/>
            <person name="Wilkins M.J."/>
            <person name="Karaoz U."/>
            <person name="Brodie E.L."/>
            <person name="Williams K.H."/>
            <person name="Hubbard S.S."/>
            <person name="Banfield J.F."/>
        </authorList>
    </citation>
    <scope>NUCLEOTIDE SEQUENCE [LARGE SCALE GENOMIC DNA]</scope>
</reference>
<protein>
    <submittedName>
        <fullName evidence="2">Uncharacterized protein</fullName>
    </submittedName>
</protein>
<gene>
    <name evidence="2" type="ORF">A2845_04435</name>
</gene>
<feature type="region of interest" description="Disordered" evidence="1">
    <location>
        <begin position="66"/>
        <end position="102"/>
    </location>
</feature>
<sequence length="102" mass="11504">MNEKIYVGKGKVVGQYGNISFSVELDALQPHAFEYNGKRYVKLIMSQMRQPDQYGKTHTVQIDTWKPDQNAAKPEATARASTSQPVVEYPTDEDINPADIPF</sequence>